<keyword evidence="2" id="KW-1185">Reference proteome</keyword>
<name>A0ABV7JB02_9GAMM</name>
<organism evidence="1 2">
    <name type="scientific">Marinicella sediminis</name>
    <dbReference type="NCBI Taxonomy" id="1792834"/>
    <lineage>
        <taxon>Bacteria</taxon>
        <taxon>Pseudomonadati</taxon>
        <taxon>Pseudomonadota</taxon>
        <taxon>Gammaproteobacteria</taxon>
        <taxon>Lysobacterales</taxon>
        <taxon>Marinicellaceae</taxon>
        <taxon>Marinicella</taxon>
    </lineage>
</organism>
<evidence type="ECO:0000313" key="1">
    <source>
        <dbReference type="EMBL" id="MFC3195256.1"/>
    </source>
</evidence>
<evidence type="ECO:0000313" key="2">
    <source>
        <dbReference type="Proteomes" id="UP001595533"/>
    </source>
</evidence>
<protein>
    <submittedName>
        <fullName evidence="1">Uncharacterized protein</fullName>
    </submittedName>
</protein>
<dbReference type="Proteomes" id="UP001595533">
    <property type="component" value="Unassembled WGS sequence"/>
</dbReference>
<sequence length="207" mass="24074">MNLDKLKQAEAQFLQLYPQGFADPGLLAIGKKHRMPQMIEQCQALFDKQAFNKPHSIVEEMIRMVSRSSMVSMFEKPKFKDFVKSLPGTDVDRLSEAFYEQLYGDQHRGFEDLLNLLMTQKLAKWSLMTILPNYVWPHREVFVKPTTAKGVIHWFELQDLVYKPRPSWDFYQRYRANIMDMKQQVVPSLAGSNAAFSGFLMMSLPAN</sequence>
<accession>A0ABV7JB02</accession>
<proteinExistence type="predicted"/>
<reference evidence="2" key="1">
    <citation type="journal article" date="2019" name="Int. J. Syst. Evol. Microbiol.">
        <title>The Global Catalogue of Microorganisms (GCM) 10K type strain sequencing project: providing services to taxonomists for standard genome sequencing and annotation.</title>
        <authorList>
            <consortium name="The Broad Institute Genomics Platform"/>
            <consortium name="The Broad Institute Genome Sequencing Center for Infectious Disease"/>
            <person name="Wu L."/>
            <person name="Ma J."/>
        </authorList>
    </citation>
    <scope>NUCLEOTIDE SEQUENCE [LARGE SCALE GENOMIC DNA]</scope>
    <source>
        <strain evidence="2">KCTC 42953</strain>
    </source>
</reference>
<comment type="caution">
    <text evidence="1">The sequence shown here is derived from an EMBL/GenBank/DDBJ whole genome shotgun (WGS) entry which is preliminary data.</text>
</comment>
<dbReference type="EMBL" id="JBHRTS010000007">
    <property type="protein sequence ID" value="MFC3195256.1"/>
    <property type="molecule type" value="Genomic_DNA"/>
</dbReference>
<dbReference type="RefSeq" id="WP_077411638.1">
    <property type="nucleotide sequence ID" value="NZ_JBHRTS010000007.1"/>
</dbReference>
<gene>
    <name evidence="1" type="ORF">ACFODZ_13465</name>
</gene>